<evidence type="ECO:0000259" key="1">
    <source>
        <dbReference type="PROSITE" id="PS50181"/>
    </source>
</evidence>
<comment type="caution">
    <text evidence="2">The sequence shown here is derived from an EMBL/GenBank/DDBJ whole genome shotgun (WGS) entry which is preliminary data.</text>
</comment>
<accession>A0A9P6KVR5</accession>
<dbReference type="EMBL" id="WJXW01000002">
    <property type="protein sequence ID" value="KAF9740321.1"/>
    <property type="molecule type" value="Genomic_DNA"/>
</dbReference>
<keyword evidence="3" id="KW-1185">Reference proteome</keyword>
<dbReference type="SMART" id="SM00256">
    <property type="entry name" value="FBOX"/>
    <property type="match status" value="1"/>
</dbReference>
<dbReference type="Gene3D" id="1.20.1280.50">
    <property type="match status" value="1"/>
</dbReference>
<proteinExistence type="predicted"/>
<dbReference type="InterPro" id="IPR001810">
    <property type="entry name" value="F-box_dom"/>
</dbReference>
<dbReference type="PROSITE" id="PS50181">
    <property type="entry name" value="FBOX"/>
    <property type="match status" value="1"/>
</dbReference>
<name>A0A9P6KVR5_9PLEO</name>
<gene>
    <name evidence="2" type="ORF">PMIN01_02956</name>
</gene>
<protein>
    <recommendedName>
        <fullName evidence="1">F-box domain-containing protein</fullName>
    </recommendedName>
</protein>
<feature type="domain" description="F-box" evidence="1">
    <location>
        <begin position="49"/>
        <end position="95"/>
    </location>
</feature>
<dbReference type="CDD" id="cd09917">
    <property type="entry name" value="F-box_SF"/>
    <property type="match status" value="1"/>
</dbReference>
<sequence length="504" mass="58011">MPTPPFIDAFRALPTSTARADAIAALAHELSPSEWRQLHALVDAKSFHFDIVGTLPPELVFHIFSHLPIETPFRLQAVSRRWYRLLRSTDLLKPALRTWYDNTVPLENATYEDCLRRTHAVHRFRTGRPIEVAAWEPALESPKRIALSEDFFIHVPYPHRQVRLTNLRTGEDWRMATEGRELIDRVYASSELIAFWSQAQTCYIFDYSAKQRAKLRLPPSMNKLRAVQERTFICGGVLNQHIELYLWDLDSHQGRTLRLDQPPFDSAITSPQCLDMQLLPNPRSRTFTLFSTDTCEARWCGHQVDSMSIDYYVITFDGQLVQQNRFVIPLTAEVTEFAGASITSIHPIDRKGSYRISVFCRYNHNGCTHMFNFDENLQTFSLPEQETRSAEDVRTAWWKDSFYQIHVRETVQTKSMSFHLDHIGISGQDSKRRPCFQDSALLDDMDGGTDMALVLNDRFAVVQAFKRLYVFSFAVQAKTADVGSGLEKERKGGHGLWRVTKDTS</sequence>
<dbReference type="InterPro" id="IPR036047">
    <property type="entry name" value="F-box-like_dom_sf"/>
</dbReference>
<dbReference type="Proteomes" id="UP000756921">
    <property type="component" value="Unassembled WGS sequence"/>
</dbReference>
<dbReference type="OrthoDB" id="5295250at2759"/>
<dbReference type="Pfam" id="PF12937">
    <property type="entry name" value="F-box-like"/>
    <property type="match status" value="1"/>
</dbReference>
<dbReference type="SUPFAM" id="SSF81383">
    <property type="entry name" value="F-box domain"/>
    <property type="match status" value="1"/>
</dbReference>
<reference evidence="2" key="1">
    <citation type="journal article" date="2020" name="Mol. Plant Microbe Interact.">
        <title>Genome Sequence of the Biocontrol Agent Coniothyrium minitans strain Conio (IMI 134523).</title>
        <authorList>
            <person name="Patel D."/>
            <person name="Shittu T.A."/>
            <person name="Baroncelli R."/>
            <person name="Muthumeenakshi S."/>
            <person name="Osborne T.H."/>
            <person name="Janganan T.K."/>
            <person name="Sreenivasaprasad S."/>
        </authorList>
    </citation>
    <scope>NUCLEOTIDE SEQUENCE</scope>
    <source>
        <strain evidence="2">Conio</strain>
    </source>
</reference>
<evidence type="ECO:0000313" key="2">
    <source>
        <dbReference type="EMBL" id="KAF9740321.1"/>
    </source>
</evidence>
<organism evidence="2 3">
    <name type="scientific">Paraphaeosphaeria minitans</name>
    <dbReference type="NCBI Taxonomy" id="565426"/>
    <lineage>
        <taxon>Eukaryota</taxon>
        <taxon>Fungi</taxon>
        <taxon>Dikarya</taxon>
        <taxon>Ascomycota</taxon>
        <taxon>Pezizomycotina</taxon>
        <taxon>Dothideomycetes</taxon>
        <taxon>Pleosporomycetidae</taxon>
        <taxon>Pleosporales</taxon>
        <taxon>Massarineae</taxon>
        <taxon>Didymosphaeriaceae</taxon>
        <taxon>Paraphaeosphaeria</taxon>
    </lineage>
</organism>
<evidence type="ECO:0000313" key="3">
    <source>
        <dbReference type="Proteomes" id="UP000756921"/>
    </source>
</evidence>
<dbReference type="AlphaFoldDB" id="A0A9P6KVR5"/>